<dbReference type="GO" id="GO:1990904">
    <property type="term" value="C:ribonucleoprotein complex"/>
    <property type="evidence" value="ECO:0007669"/>
    <property type="project" value="UniProtKB-KW"/>
</dbReference>
<proteinExistence type="inferred from homology"/>
<organism evidence="4">
    <name type="scientific">Nephromyces sp. ex Molgula occidentalis</name>
    <dbReference type="NCBI Taxonomy" id="2544991"/>
    <lineage>
        <taxon>Eukaryota</taxon>
        <taxon>Sar</taxon>
        <taxon>Alveolata</taxon>
        <taxon>Apicomplexa</taxon>
        <taxon>Aconoidasida</taxon>
        <taxon>Nephromycida</taxon>
        <taxon>Nephromyces</taxon>
    </lineage>
</organism>
<protein>
    <submittedName>
        <fullName evidence="4">30S ribosomal protein S17</fullName>
    </submittedName>
</protein>
<sequence>MNKIYKGFVVSKKQPNLIWILYSFLKYNKKYNIKKIKYIKYLIEDFRNEAKIGDWVLFKIISPKSKNKYFKLIKIIKKNDTNRKYF</sequence>
<dbReference type="Pfam" id="PF00366">
    <property type="entry name" value="Ribosomal_S17"/>
    <property type="match status" value="1"/>
</dbReference>
<dbReference type="EMBL" id="MK573199">
    <property type="protein sequence ID" value="QEM01571.1"/>
    <property type="molecule type" value="Genomic_DNA"/>
</dbReference>
<keyword evidence="2 4" id="KW-0689">Ribosomal protein</keyword>
<dbReference type="GO" id="GO:0003735">
    <property type="term" value="F:structural constituent of ribosome"/>
    <property type="evidence" value="ECO:0007669"/>
    <property type="project" value="InterPro"/>
</dbReference>
<dbReference type="GO" id="GO:0006412">
    <property type="term" value="P:translation"/>
    <property type="evidence" value="ECO:0007669"/>
    <property type="project" value="InterPro"/>
</dbReference>
<evidence type="ECO:0000313" key="4">
    <source>
        <dbReference type="EMBL" id="QEM01571.1"/>
    </source>
</evidence>
<dbReference type="GO" id="GO:0005840">
    <property type="term" value="C:ribosome"/>
    <property type="evidence" value="ECO:0007669"/>
    <property type="project" value="UniProtKB-KW"/>
</dbReference>
<evidence type="ECO:0000256" key="3">
    <source>
        <dbReference type="ARBA" id="ARBA00023274"/>
    </source>
</evidence>
<dbReference type="AlphaFoldDB" id="A0A5C1H7F8"/>
<evidence type="ECO:0000256" key="2">
    <source>
        <dbReference type="ARBA" id="ARBA00022980"/>
    </source>
</evidence>
<accession>A0A5C1H7F8</accession>
<evidence type="ECO:0000256" key="1">
    <source>
        <dbReference type="ARBA" id="ARBA00010254"/>
    </source>
</evidence>
<dbReference type="InterPro" id="IPR012340">
    <property type="entry name" value="NA-bd_OB-fold"/>
</dbReference>
<gene>
    <name evidence="4" type="primary">rps17</name>
</gene>
<comment type="similarity">
    <text evidence="1">Belongs to the universal ribosomal protein uS17 family.</text>
</comment>
<reference evidence="4" key="1">
    <citation type="journal article" date="2019" name="Genome Biol. Evol.">
        <title>Nephromyces represents a diverse and novel lineage of the Apicomplexa that has retained apicoplasts.</title>
        <authorList>
            <person name="Munoz-Gomez S.A."/>
            <person name="Durnin K."/>
            <person name="Eme L."/>
            <person name="Paight C."/>
            <person name="Lane C.E."/>
            <person name="Saffo M.B."/>
            <person name="Slamovits C.H."/>
        </authorList>
    </citation>
    <scope>NUCLEOTIDE SEQUENCE</scope>
    <source>
        <strain evidence="4">439</strain>
    </source>
</reference>
<name>A0A5C1H7F8_9APIC</name>
<dbReference type="SUPFAM" id="SSF50249">
    <property type="entry name" value="Nucleic acid-binding proteins"/>
    <property type="match status" value="1"/>
</dbReference>
<dbReference type="Gene3D" id="2.40.50.140">
    <property type="entry name" value="Nucleic acid-binding proteins"/>
    <property type="match status" value="1"/>
</dbReference>
<keyword evidence="3" id="KW-0687">Ribonucleoprotein</keyword>
<dbReference type="InterPro" id="IPR000266">
    <property type="entry name" value="Ribosomal_uS17"/>
</dbReference>